<accession>A0A1M5K372</accession>
<name>A0A1M5K372_9BACT</name>
<protein>
    <submittedName>
        <fullName evidence="2">Putative oxidoreductase</fullName>
    </submittedName>
</protein>
<reference evidence="2 3" key="1">
    <citation type="submission" date="2016-11" db="EMBL/GenBank/DDBJ databases">
        <authorList>
            <person name="Jaros S."/>
            <person name="Januszkiewicz K."/>
            <person name="Wedrychowicz H."/>
        </authorList>
    </citation>
    <scope>NUCLEOTIDE SEQUENCE [LARGE SCALE GENOMIC DNA]</scope>
    <source>
        <strain evidence="2 3">DSM 24574</strain>
    </source>
</reference>
<dbReference type="OrthoDB" id="8778559at2"/>
<evidence type="ECO:0000313" key="2">
    <source>
        <dbReference type="EMBL" id="SHG47216.1"/>
    </source>
</evidence>
<feature type="transmembrane region" description="Helical" evidence="1">
    <location>
        <begin position="110"/>
        <end position="130"/>
    </location>
</feature>
<dbReference type="RefSeq" id="WP_073130614.1">
    <property type="nucleotide sequence ID" value="NZ_FQWQ01000001.1"/>
</dbReference>
<dbReference type="Proteomes" id="UP000184212">
    <property type="component" value="Unassembled WGS sequence"/>
</dbReference>
<sequence>MEWIKNNLDRTFLLRFALMVIMIMHGVISFVEMSVIDFGEALADVFGFGVMGIPTAILVKSIHVLTIPALLLNKYLKPLAMLNIIIFIMGIILIHWKHGWYVVGGGSEGIEFNFLLIFSFATFIFPNGLVDSKS</sequence>
<feature type="transmembrane region" description="Helical" evidence="1">
    <location>
        <begin position="51"/>
        <end position="72"/>
    </location>
</feature>
<keyword evidence="1" id="KW-0472">Membrane</keyword>
<dbReference type="STRING" id="947013.SAMN04488109_0423"/>
<dbReference type="EMBL" id="FQWQ01000001">
    <property type="protein sequence ID" value="SHG47216.1"/>
    <property type="molecule type" value="Genomic_DNA"/>
</dbReference>
<keyword evidence="1" id="KW-0812">Transmembrane</keyword>
<evidence type="ECO:0000313" key="3">
    <source>
        <dbReference type="Proteomes" id="UP000184212"/>
    </source>
</evidence>
<evidence type="ECO:0000256" key="1">
    <source>
        <dbReference type="SAM" id="Phobius"/>
    </source>
</evidence>
<keyword evidence="3" id="KW-1185">Reference proteome</keyword>
<gene>
    <name evidence="2" type="ORF">SAMN04488109_0423</name>
</gene>
<keyword evidence="1" id="KW-1133">Transmembrane helix</keyword>
<organism evidence="2 3">
    <name type="scientific">Chryseolinea serpens</name>
    <dbReference type="NCBI Taxonomy" id="947013"/>
    <lineage>
        <taxon>Bacteria</taxon>
        <taxon>Pseudomonadati</taxon>
        <taxon>Bacteroidota</taxon>
        <taxon>Cytophagia</taxon>
        <taxon>Cytophagales</taxon>
        <taxon>Fulvivirgaceae</taxon>
        <taxon>Chryseolinea</taxon>
    </lineage>
</organism>
<dbReference type="AlphaFoldDB" id="A0A1M5K372"/>
<proteinExistence type="predicted"/>
<feature type="transmembrane region" description="Helical" evidence="1">
    <location>
        <begin position="79"/>
        <end position="98"/>
    </location>
</feature>
<feature type="transmembrane region" description="Helical" evidence="1">
    <location>
        <begin position="12"/>
        <end position="31"/>
    </location>
</feature>